<dbReference type="AlphaFoldDB" id="A0A382M361"/>
<protein>
    <recommendedName>
        <fullName evidence="1">Amidohydrolase-related domain-containing protein</fullName>
    </recommendedName>
</protein>
<dbReference type="Gene3D" id="3.20.20.140">
    <property type="entry name" value="Metal-dependent hydrolases"/>
    <property type="match status" value="1"/>
</dbReference>
<feature type="domain" description="Amidohydrolase-related" evidence="1">
    <location>
        <begin position="27"/>
        <end position="292"/>
    </location>
</feature>
<dbReference type="EMBL" id="UINC01091013">
    <property type="protein sequence ID" value="SVC43444.1"/>
    <property type="molecule type" value="Genomic_DNA"/>
</dbReference>
<sequence>MNNDIKNCLPPDRHPRKPNITLPPGSIDTHVHVFDSKYKLSPARGYTPPDSTLADLIHLHDTLGLDRVVFTQPSIYGTDNSAILDGINNLNEAKSNRARGVVAVSLDVTDEELADFDAQGIRGIRLNTDNKGGMPIGLDQIAQIAERINDLNWHLEFLFPGQDILDLMPIFTSLKVPMSIGHFAYQPATDGVEAPGFQSLLELMRQGNTWMKISGANRVSQTDLPPYDDVKPMAQALIEVAPDRIMWGTDWPHPNKYEVNPNDGDLVNAFGEWVTDEGLRRKIMVDTPASLYCF</sequence>
<gene>
    <name evidence="2" type="ORF">METZ01_LOCUS296298</name>
</gene>
<dbReference type="InterPro" id="IPR006680">
    <property type="entry name" value="Amidohydro-rel"/>
</dbReference>
<dbReference type="Pfam" id="PF04909">
    <property type="entry name" value="Amidohydro_2"/>
    <property type="match status" value="1"/>
</dbReference>
<accession>A0A382M361</accession>
<evidence type="ECO:0000259" key="1">
    <source>
        <dbReference type="Pfam" id="PF04909"/>
    </source>
</evidence>
<organism evidence="2">
    <name type="scientific">marine metagenome</name>
    <dbReference type="NCBI Taxonomy" id="408172"/>
    <lineage>
        <taxon>unclassified sequences</taxon>
        <taxon>metagenomes</taxon>
        <taxon>ecological metagenomes</taxon>
    </lineage>
</organism>
<dbReference type="PANTHER" id="PTHR35563">
    <property type="entry name" value="BARREL METAL-DEPENDENT HYDROLASE, PUTATIVE (AFU_ORTHOLOGUE AFUA_1G16240)-RELATED"/>
    <property type="match status" value="1"/>
</dbReference>
<proteinExistence type="predicted"/>
<dbReference type="PANTHER" id="PTHR35563:SF2">
    <property type="entry name" value="BARREL METAL-DEPENDENT HYDROLASE, PUTATIVE (AFU_ORTHOLOGUE AFUA_1G16240)-RELATED"/>
    <property type="match status" value="1"/>
</dbReference>
<dbReference type="GO" id="GO:0016787">
    <property type="term" value="F:hydrolase activity"/>
    <property type="evidence" value="ECO:0007669"/>
    <property type="project" value="InterPro"/>
</dbReference>
<dbReference type="InterPro" id="IPR052358">
    <property type="entry name" value="Aro_Compnd_Degr_Hydrolases"/>
</dbReference>
<reference evidence="2" key="1">
    <citation type="submission" date="2018-05" db="EMBL/GenBank/DDBJ databases">
        <authorList>
            <person name="Lanie J.A."/>
            <person name="Ng W.-L."/>
            <person name="Kazmierczak K.M."/>
            <person name="Andrzejewski T.M."/>
            <person name="Davidsen T.M."/>
            <person name="Wayne K.J."/>
            <person name="Tettelin H."/>
            <person name="Glass J.I."/>
            <person name="Rusch D."/>
            <person name="Podicherti R."/>
            <person name="Tsui H.-C.T."/>
            <person name="Winkler M.E."/>
        </authorList>
    </citation>
    <scope>NUCLEOTIDE SEQUENCE</scope>
</reference>
<dbReference type="InterPro" id="IPR032466">
    <property type="entry name" value="Metal_Hydrolase"/>
</dbReference>
<dbReference type="SUPFAM" id="SSF51556">
    <property type="entry name" value="Metallo-dependent hydrolases"/>
    <property type="match status" value="1"/>
</dbReference>
<name>A0A382M361_9ZZZZ</name>
<evidence type="ECO:0000313" key="2">
    <source>
        <dbReference type="EMBL" id="SVC43444.1"/>
    </source>
</evidence>